<feature type="compositionally biased region" description="Basic and acidic residues" evidence="3">
    <location>
        <begin position="134"/>
        <end position="144"/>
    </location>
</feature>
<feature type="compositionally biased region" description="Basic and acidic residues" evidence="3">
    <location>
        <begin position="114"/>
        <end position="126"/>
    </location>
</feature>
<reference evidence="7" key="2">
    <citation type="submission" date="2022-10" db="EMBL/GenBank/DDBJ databases">
        <authorList>
            <consortium name="ENA_rothamsted_submissions"/>
            <consortium name="culmorum"/>
            <person name="King R."/>
        </authorList>
    </citation>
    <scope>NUCLEOTIDE SEQUENCE</scope>
</reference>
<feature type="domain" description="EMI" evidence="6">
    <location>
        <begin position="29"/>
        <end position="93"/>
    </location>
</feature>
<proteinExistence type="predicted"/>
<accession>A0A9N9RFY0</accession>
<keyword evidence="4" id="KW-0472">Membrane</keyword>
<dbReference type="OrthoDB" id="18487at2759"/>
<evidence type="ECO:0000256" key="3">
    <source>
        <dbReference type="SAM" id="MobiDB-lite"/>
    </source>
</evidence>
<keyword evidence="1 5" id="KW-0732">Signal</keyword>
<feature type="signal peptide" evidence="5">
    <location>
        <begin position="1"/>
        <end position="21"/>
    </location>
</feature>
<evidence type="ECO:0000256" key="4">
    <source>
        <dbReference type="SAM" id="Phobius"/>
    </source>
</evidence>
<feature type="region of interest" description="Disordered" evidence="3">
    <location>
        <begin position="95"/>
        <end position="158"/>
    </location>
</feature>
<dbReference type="Proteomes" id="UP001153620">
    <property type="component" value="Chromosome 1"/>
</dbReference>
<dbReference type="EMBL" id="OU895877">
    <property type="protein sequence ID" value="CAG9797127.1"/>
    <property type="molecule type" value="Genomic_DNA"/>
</dbReference>
<gene>
    <name evidence="7" type="ORF">CHIRRI_LOCUS127</name>
</gene>
<name>A0A9N9RFY0_9DIPT</name>
<evidence type="ECO:0000256" key="5">
    <source>
        <dbReference type="SAM" id="SignalP"/>
    </source>
</evidence>
<evidence type="ECO:0000256" key="2">
    <source>
        <dbReference type="ARBA" id="ARBA00023157"/>
    </source>
</evidence>
<organism evidence="7 8">
    <name type="scientific">Chironomus riparius</name>
    <dbReference type="NCBI Taxonomy" id="315576"/>
    <lineage>
        <taxon>Eukaryota</taxon>
        <taxon>Metazoa</taxon>
        <taxon>Ecdysozoa</taxon>
        <taxon>Arthropoda</taxon>
        <taxon>Hexapoda</taxon>
        <taxon>Insecta</taxon>
        <taxon>Pterygota</taxon>
        <taxon>Neoptera</taxon>
        <taxon>Endopterygota</taxon>
        <taxon>Diptera</taxon>
        <taxon>Nematocera</taxon>
        <taxon>Chironomoidea</taxon>
        <taxon>Chironomidae</taxon>
        <taxon>Chironominae</taxon>
        <taxon>Chironomus</taxon>
    </lineage>
</organism>
<sequence length="455" mass="52491">MNSVSIIAFILFMLLWTYVTCTIELTGDHVCHKQENYTEPINATTKEPMQVRVNFWCIEKIRCSEMQSDIKEVVRVENVTRSRVIKFCCPGYEEFESDGKKNCKASENETTPIEPKRSTKNPKSDELDNNMDSSTKESNTKDSNETDSTTSSAASKNITIELTEKNPYMNYSGEYGKDFNHYMKMGLNESDPQQSVNKLMEMEIKKAKEDYDTPEEEDESYVFVDVAGNEIEPLKHPQYVMEHHYFASNHDENLAMVTVGCVIFGMCIFLMLMVYILRKQQQYDRDIEVIDPRFESKKTKMPPAKIIHDSLPRIPNRSSLKKQRSVTFDESIDEVDEFNRRRTKSLPDAYDVPRKQTSMMDLVAQTIPITPADFAIYAMSQKSIYNTFPRKNISRKQSLEHIYDEIPTIAEIKAADDASRSTIDIKSDESKSTADTEVTYANEIKKDENIEKTKM</sequence>
<evidence type="ECO:0000259" key="6">
    <source>
        <dbReference type="Pfam" id="PF07546"/>
    </source>
</evidence>
<dbReference type="InterPro" id="IPR011489">
    <property type="entry name" value="EMI_domain"/>
</dbReference>
<feature type="transmembrane region" description="Helical" evidence="4">
    <location>
        <begin position="254"/>
        <end position="277"/>
    </location>
</feature>
<keyword evidence="4" id="KW-0812">Transmembrane</keyword>
<evidence type="ECO:0000313" key="8">
    <source>
        <dbReference type="Proteomes" id="UP001153620"/>
    </source>
</evidence>
<dbReference type="Pfam" id="PF07546">
    <property type="entry name" value="EMI"/>
    <property type="match status" value="1"/>
</dbReference>
<evidence type="ECO:0000256" key="1">
    <source>
        <dbReference type="ARBA" id="ARBA00022729"/>
    </source>
</evidence>
<keyword evidence="4" id="KW-1133">Transmembrane helix</keyword>
<feature type="compositionally biased region" description="Basic and acidic residues" evidence="3">
    <location>
        <begin position="97"/>
        <end position="107"/>
    </location>
</feature>
<protein>
    <recommendedName>
        <fullName evidence="6">EMI domain-containing protein</fullName>
    </recommendedName>
</protein>
<feature type="compositionally biased region" description="Polar residues" evidence="3">
    <location>
        <begin position="146"/>
        <end position="158"/>
    </location>
</feature>
<reference evidence="7" key="1">
    <citation type="submission" date="2022-01" db="EMBL/GenBank/DDBJ databases">
        <authorList>
            <person name="King R."/>
        </authorList>
    </citation>
    <scope>NUCLEOTIDE SEQUENCE</scope>
</reference>
<keyword evidence="2" id="KW-1015">Disulfide bond</keyword>
<keyword evidence="8" id="KW-1185">Reference proteome</keyword>
<evidence type="ECO:0000313" key="7">
    <source>
        <dbReference type="EMBL" id="CAG9797127.1"/>
    </source>
</evidence>
<feature type="chain" id="PRO_5040105574" description="EMI domain-containing protein" evidence="5">
    <location>
        <begin position="22"/>
        <end position="455"/>
    </location>
</feature>
<dbReference type="AlphaFoldDB" id="A0A9N9RFY0"/>